<feature type="region of interest" description="Disordered" evidence="1">
    <location>
        <begin position="108"/>
        <end position="136"/>
    </location>
</feature>
<keyword evidence="3" id="KW-1185">Reference proteome</keyword>
<name>A0A518G6V2_9BACT</name>
<evidence type="ECO:0000256" key="1">
    <source>
        <dbReference type="SAM" id="MobiDB-lite"/>
    </source>
</evidence>
<dbReference type="GO" id="GO:0020037">
    <property type="term" value="F:heme binding"/>
    <property type="evidence" value="ECO:0007669"/>
    <property type="project" value="InterPro"/>
</dbReference>
<dbReference type="SUPFAM" id="SSF47175">
    <property type="entry name" value="Cytochromes"/>
    <property type="match status" value="1"/>
</dbReference>
<evidence type="ECO:0000313" key="2">
    <source>
        <dbReference type="EMBL" id="QDV24317.1"/>
    </source>
</evidence>
<dbReference type="InterPro" id="IPR010980">
    <property type="entry name" value="Cyt_c/b562"/>
</dbReference>
<feature type="compositionally biased region" description="Low complexity" evidence="1">
    <location>
        <begin position="114"/>
        <end position="134"/>
    </location>
</feature>
<protein>
    <submittedName>
        <fullName evidence="2">Cytochrome C</fullName>
    </submittedName>
</protein>
<reference evidence="2 3" key="1">
    <citation type="submission" date="2019-02" db="EMBL/GenBank/DDBJ databases">
        <title>Deep-cultivation of Planctomycetes and their phenomic and genomic characterization uncovers novel biology.</title>
        <authorList>
            <person name="Wiegand S."/>
            <person name="Jogler M."/>
            <person name="Boedeker C."/>
            <person name="Pinto D."/>
            <person name="Vollmers J."/>
            <person name="Rivas-Marin E."/>
            <person name="Kohn T."/>
            <person name="Peeters S.H."/>
            <person name="Heuer A."/>
            <person name="Rast P."/>
            <person name="Oberbeckmann S."/>
            <person name="Bunk B."/>
            <person name="Jeske O."/>
            <person name="Meyerdierks A."/>
            <person name="Storesund J.E."/>
            <person name="Kallscheuer N."/>
            <person name="Luecker S."/>
            <person name="Lage O.M."/>
            <person name="Pohl T."/>
            <person name="Merkel B.J."/>
            <person name="Hornburger P."/>
            <person name="Mueller R.-W."/>
            <person name="Bruemmer F."/>
            <person name="Labrenz M."/>
            <person name="Spormann A.M."/>
            <person name="Op den Camp H."/>
            <person name="Overmann J."/>
            <person name="Amann R."/>
            <person name="Jetten M.S.M."/>
            <person name="Mascher T."/>
            <person name="Medema M.H."/>
            <person name="Devos D.P."/>
            <person name="Kaster A.-K."/>
            <person name="Ovreas L."/>
            <person name="Rohde M."/>
            <person name="Galperin M.Y."/>
            <person name="Jogler C."/>
        </authorList>
    </citation>
    <scope>NUCLEOTIDE SEQUENCE [LARGE SCALE GENOMIC DNA]</scope>
    <source>
        <strain evidence="2 3">Q31a</strain>
    </source>
</reference>
<accession>A0A518G6V2</accession>
<organism evidence="2 3">
    <name type="scientific">Aureliella helgolandensis</name>
    <dbReference type="NCBI Taxonomy" id="2527968"/>
    <lineage>
        <taxon>Bacteria</taxon>
        <taxon>Pseudomonadati</taxon>
        <taxon>Planctomycetota</taxon>
        <taxon>Planctomycetia</taxon>
        <taxon>Pirellulales</taxon>
        <taxon>Pirellulaceae</taxon>
        <taxon>Aureliella</taxon>
    </lineage>
</organism>
<dbReference type="PROSITE" id="PS51009">
    <property type="entry name" value="CYTCII"/>
    <property type="match status" value="1"/>
</dbReference>
<dbReference type="AlphaFoldDB" id="A0A518G6V2"/>
<dbReference type="Pfam" id="PF01322">
    <property type="entry name" value="Cytochrom_C_2"/>
    <property type="match status" value="1"/>
</dbReference>
<dbReference type="KEGG" id="ahel:Q31a_26330"/>
<dbReference type="EMBL" id="CP036298">
    <property type="protein sequence ID" value="QDV24317.1"/>
    <property type="molecule type" value="Genomic_DNA"/>
</dbReference>
<dbReference type="GO" id="GO:0009055">
    <property type="term" value="F:electron transfer activity"/>
    <property type="evidence" value="ECO:0007669"/>
    <property type="project" value="InterPro"/>
</dbReference>
<gene>
    <name evidence="2" type="ORF">Q31a_26330</name>
</gene>
<dbReference type="GO" id="GO:0022900">
    <property type="term" value="P:electron transport chain"/>
    <property type="evidence" value="ECO:0007669"/>
    <property type="project" value="InterPro"/>
</dbReference>
<dbReference type="Gene3D" id="1.20.120.10">
    <property type="entry name" value="Cytochrome c/b562"/>
    <property type="match status" value="1"/>
</dbReference>
<sequence>MRSHSWEPVLTAVHCRQMLALARLSNLLFAEARYDAMHPKLHCGHLFACLRYLCIAMGSLWLPTSSLWSQSTTKPLRSAPPNFESAQFDSVFYADPASMLRGELPQAQATRSVASGSPTSGNSAANNATPSSNAVDPQAWERLISPTAIEDLIKGSKLRLDKVVTTQPAFVAGGYAVARKEFSLQALLFAIIEKYPSEVRWKQSAPAARELMARVAANTKIGSQQVYSEAKNRMLDLGDLLSGTQLSYTAKSDVDWAQLIDRIPLMQLLEWAYQEHITTYSASPKAFEQDKELLQRYAELIAVLGKASLQEEMPDATDADYQEFAQQMIAAALEIQLAVKTGDAELARQASGRIGSSCTNCHDSFR</sequence>
<dbReference type="InterPro" id="IPR002321">
    <property type="entry name" value="Cyt_c_II"/>
</dbReference>
<proteinExistence type="predicted"/>
<dbReference type="Proteomes" id="UP000318017">
    <property type="component" value="Chromosome"/>
</dbReference>
<evidence type="ECO:0000313" key="3">
    <source>
        <dbReference type="Proteomes" id="UP000318017"/>
    </source>
</evidence>
<dbReference type="GO" id="GO:0005506">
    <property type="term" value="F:iron ion binding"/>
    <property type="evidence" value="ECO:0007669"/>
    <property type="project" value="InterPro"/>
</dbReference>